<evidence type="ECO:0000256" key="1">
    <source>
        <dbReference type="SAM" id="SignalP"/>
    </source>
</evidence>
<dbReference type="RefSeq" id="WP_009197230.1">
    <property type="nucleotide sequence ID" value="NZ_AODQ01000154.1"/>
</dbReference>
<keyword evidence="1" id="KW-0732">Signal</keyword>
<proteinExistence type="predicted"/>
<keyword evidence="3" id="KW-1185">Reference proteome</keyword>
<dbReference type="PROSITE" id="PS51257">
    <property type="entry name" value="PROKAR_LIPOPROTEIN"/>
    <property type="match status" value="1"/>
</dbReference>
<feature type="chain" id="PRO_5004082438" evidence="1">
    <location>
        <begin position="21"/>
        <end position="128"/>
    </location>
</feature>
<name>M7NR77_9BACT</name>
<reference evidence="2 3" key="1">
    <citation type="journal article" date="2013" name="Genome Announc.">
        <title>Draft Genome Sequence of Cesiribacter andamanensis Strain AMV16T, Isolated from a Soil Sample from a Mud Volcano in the Andaman Islands, India.</title>
        <authorList>
            <person name="Shivaji S."/>
            <person name="Ara S."/>
            <person name="Begum Z."/>
            <person name="Srinivas T.N."/>
            <person name="Singh A."/>
            <person name="Kumar Pinnaka A."/>
        </authorList>
    </citation>
    <scope>NUCLEOTIDE SEQUENCE [LARGE SCALE GENOMIC DNA]</scope>
    <source>
        <strain evidence="2 3">AMV16</strain>
    </source>
</reference>
<dbReference type="AlphaFoldDB" id="M7NR77"/>
<dbReference type="Proteomes" id="UP000011910">
    <property type="component" value="Unassembled WGS sequence"/>
</dbReference>
<protein>
    <submittedName>
        <fullName evidence="2">Uncharacterized protein</fullName>
    </submittedName>
</protein>
<accession>M7NR77</accession>
<comment type="caution">
    <text evidence="2">The sequence shown here is derived from an EMBL/GenBank/DDBJ whole genome shotgun (WGS) entry which is preliminary data.</text>
</comment>
<dbReference type="OrthoDB" id="9803751at2"/>
<gene>
    <name evidence="2" type="ORF">ADICEAN_03851</name>
</gene>
<sequence>MHKVLIALLSALLIAGCADSFEQKVVEVKFINHTGYPIQDITVNAIPVGDLARGSASPYLVFARFGTDTGMPDADFRGRVGNQLLESTSRYYWCGTQKAPLAPGRYEVIIELVTLSEDELLFDLRFVP</sequence>
<feature type="signal peptide" evidence="1">
    <location>
        <begin position="1"/>
        <end position="20"/>
    </location>
</feature>
<dbReference type="EMBL" id="AODQ01000154">
    <property type="protein sequence ID" value="EMR01019.1"/>
    <property type="molecule type" value="Genomic_DNA"/>
</dbReference>
<organism evidence="2 3">
    <name type="scientific">Cesiribacter andamanensis AMV16</name>
    <dbReference type="NCBI Taxonomy" id="1279009"/>
    <lineage>
        <taxon>Bacteria</taxon>
        <taxon>Pseudomonadati</taxon>
        <taxon>Bacteroidota</taxon>
        <taxon>Cytophagia</taxon>
        <taxon>Cytophagales</taxon>
        <taxon>Cesiribacteraceae</taxon>
        <taxon>Cesiribacter</taxon>
    </lineage>
</organism>
<evidence type="ECO:0000313" key="3">
    <source>
        <dbReference type="Proteomes" id="UP000011910"/>
    </source>
</evidence>
<evidence type="ECO:0000313" key="2">
    <source>
        <dbReference type="EMBL" id="EMR01019.1"/>
    </source>
</evidence>